<dbReference type="OrthoDB" id="4279290at2"/>
<accession>A0A3Q9F0C4</accession>
<gene>
    <name evidence="1" type="ORF">EJ357_00505</name>
</gene>
<evidence type="ECO:0000313" key="2">
    <source>
        <dbReference type="Proteomes" id="UP000280298"/>
    </source>
</evidence>
<dbReference type="KEGG" id="scya:EJ357_00505"/>
<sequence>MCRACEELITHPADGAIAAQELGNSGPDWDTWAHREHAEDIEPIDPDLPRITTRIRAAHSPA</sequence>
<evidence type="ECO:0000313" key="1">
    <source>
        <dbReference type="EMBL" id="AZQ40168.1"/>
    </source>
</evidence>
<dbReference type="AlphaFoldDB" id="A0A3Q9F0C4"/>
<protein>
    <submittedName>
        <fullName evidence="1">Uncharacterized protein</fullName>
    </submittedName>
</protein>
<dbReference type="EMBL" id="CP034539">
    <property type="protein sequence ID" value="AZQ40168.1"/>
    <property type="molecule type" value="Genomic_DNA"/>
</dbReference>
<keyword evidence="2" id="KW-1185">Reference proteome</keyword>
<dbReference type="Proteomes" id="UP000280298">
    <property type="component" value="Chromosome"/>
</dbReference>
<reference evidence="1 2" key="1">
    <citation type="journal article" date="2019" name="Int. J. Syst. Evol. Microbiol.">
        <title>Streptomyces cyaneochromogenes sp. nov., a blue pigment-producing actinomycete from manganese-contaminated soil.</title>
        <authorList>
            <person name="Tang X."/>
            <person name="Zhao J."/>
            <person name="Li K."/>
            <person name="Chen Z."/>
            <person name="Sun Y."/>
            <person name="Gao J."/>
        </authorList>
    </citation>
    <scope>NUCLEOTIDE SEQUENCE [LARGE SCALE GENOMIC DNA]</scope>
    <source>
        <strain evidence="1 2">MK-45</strain>
    </source>
</reference>
<proteinExistence type="predicted"/>
<name>A0A3Q9F0C4_9ACTN</name>
<organism evidence="1 2">
    <name type="scientific">Streptomyces cyaneochromogenes</name>
    <dbReference type="NCBI Taxonomy" id="2496836"/>
    <lineage>
        <taxon>Bacteria</taxon>
        <taxon>Bacillati</taxon>
        <taxon>Actinomycetota</taxon>
        <taxon>Actinomycetes</taxon>
        <taxon>Kitasatosporales</taxon>
        <taxon>Streptomycetaceae</taxon>
        <taxon>Streptomyces</taxon>
    </lineage>
</organism>